<dbReference type="PANTHER" id="PTHR30509:SF27">
    <property type="entry name" value="UPF0421 PROTEIN YGAE"/>
    <property type="match status" value="1"/>
</dbReference>
<keyword evidence="4 6" id="KW-1133">Transmembrane helix</keyword>
<dbReference type="GO" id="GO:0005886">
    <property type="term" value="C:plasma membrane"/>
    <property type="evidence" value="ECO:0007669"/>
    <property type="project" value="UniProtKB-SubCell"/>
</dbReference>
<feature type="transmembrane region" description="Helical" evidence="6">
    <location>
        <begin position="125"/>
        <end position="143"/>
    </location>
</feature>
<comment type="caution">
    <text evidence="7">The sequence shown here is derived from an EMBL/GenBank/DDBJ whole genome shotgun (WGS) entry which is preliminary data.</text>
</comment>
<evidence type="ECO:0000256" key="5">
    <source>
        <dbReference type="ARBA" id="ARBA00023136"/>
    </source>
</evidence>
<feature type="transmembrane region" description="Helical" evidence="6">
    <location>
        <begin position="12"/>
        <end position="40"/>
    </location>
</feature>
<name>A0A366XSK4_9BACI</name>
<protein>
    <submittedName>
        <fullName evidence="7">Aromatic acid exporter family protein</fullName>
    </submittedName>
</protein>
<evidence type="ECO:0000256" key="3">
    <source>
        <dbReference type="ARBA" id="ARBA00022692"/>
    </source>
</evidence>
<dbReference type="EMBL" id="QOCW01000024">
    <property type="protein sequence ID" value="RBW68125.1"/>
    <property type="molecule type" value="Genomic_DNA"/>
</dbReference>
<keyword evidence="5 6" id="KW-0472">Membrane</keyword>
<organism evidence="7 8">
    <name type="scientific">Bacillus taeanensis</name>
    <dbReference type="NCBI Taxonomy" id="273032"/>
    <lineage>
        <taxon>Bacteria</taxon>
        <taxon>Bacillati</taxon>
        <taxon>Bacillota</taxon>
        <taxon>Bacilli</taxon>
        <taxon>Bacillales</taxon>
        <taxon>Bacillaceae</taxon>
        <taxon>Bacillus</taxon>
    </lineage>
</organism>
<evidence type="ECO:0000313" key="8">
    <source>
        <dbReference type="Proteomes" id="UP000253314"/>
    </source>
</evidence>
<dbReference type="RefSeq" id="WP_113807460.1">
    <property type="nucleotide sequence ID" value="NZ_QOCW01000024.1"/>
</dbReference>
<evidence type="ECO:0000256" key="2">
    <source>
        <dbReference type="ARBA" id="ARBA00022475"/>
    </source>
</evidence>
<dbReference type="PANTHER" id="PTHR30509">
    <property type="entry name" value="P-HYDROXYBENZOIC ACID EFFLUX PUMP SUBUNIT-RELATED"/>
    <property type="match status" value="1"/>
</dbReference>
<evidence type="ECO:0000256" key="6">
    <source>
        <dbReference type="SAM" id="Phobius"/>
    </source>
</evidence>
<keyword evidence="8" id="KW-1185">Reference proteome</keyword>
<accession>A0A366XSK4</accession>
<dbReference type="OrthoDB" id="1653617at2"/>
<feature type="transmembrane region" description="Helical" evidence="6">
    <location>
        <begin position="60"/>
        <end position="89"/>
    </location>
</feature>
<reference evidence="7 8" key="1">
    <citation type="submission" date="2018-07" db="EMBL/GenBank/DDBJ databases">
        <title>Lottiidibacillus patelloidae gen. nov., sp. nov., isolated from the intestinal tract of a marine limpet and the reclassification of B. taeanensis BH030017T, B. algicola KMM 3737T and B. hwajinpoensis SW-72T as genus Lottiidibacillus.</title>
        <authorList>
            <person name="Liu R."/>
            <person name="Huang Z."/>
        </authorList>
    </citation>
    <scope>NUCLEOTIDE SEQUENCE [LARGE SCALE GENOMIC DNA]</scope>
    <source>
        <strain evidence="7 8">BH030017</strain>
    </source>
</reference>
<evidence type="ECO:0000256" key="4">
    <source>
        <dbReference type="ARBA" id="ARBA00022989"/>
    </source>
</evidence>
<evidence type="ECO:0000256" key="1">
    <source>
        <dbReference type="ARBA" id="ARBA00004651"/>
    </source>
</evidence>
<dbReference type="Pfam" id="PF06081">
    <property type="entry name" value="ArAE_1"/>
    <property type="match status" value="1"/>
</dbReference>
<gene>
    <name evidence="7" type="ORF">DS031_18065</name>
</gene>
<sequence>MKLGARTIKTGIAITLSIYLAALFNLGSVTIAAIAATFAIQPSIYRSYQTILEQVQSNVIGAFFAILFFISVGNDPFIIGLVVVIVIAINLKLKIESTIPLAIVTVIVLMESPGGDFITFAVDRFLLILLGVLSSFLVNLFFVPPRYETKLYYKVLSTTEEILKWMRLITRHASEYTVLKEDLMTLREHIIKTNQYYLFYKEERNYIRQKQFPKGRKLVLYRQMIATTTKALETLKSLHRHENELSQAPDKLQKLVRDQIDCLTNYHERILLKYNGKLRSQPIQSTVDELCYGKQFLTDEFLAYYKDDEVNVRLFPVIALIIDYSEQLEHLNKLIESFQTYHKEQNEVRISEKEIID</sequence>
<comment type="subcellular location">
    <subcellularLocation>
        <location evidence="1">Cell membrane</location>
        <topology evidence="1">Multi-pass membrane protein</topology>
    </subcellularLocation>
</comment>
<proteinExistence type="predicted"/>
<keyword evidence="2" id="KW-1003">Cell membrane</keyword>
<evidence type="ECO:0000313" key="7">
    <source>
        <dbReference type="EMBL" id="RBW68125.1"/>
    </source>
</evidence>
<keyword evidence="3 6" id="KW-0812">Transmembrane</keyword>
<dbReference type="AlphaFoldDB" id="A0A366XSK4"/>
<dbReference type="Proteomes" id="UP000253314">
    <property type="component" value="Unassembled WGS sequence"/>
</dbReference>
<dbReference type="InterPro" id="IPR010343">
    <property type="entry name" value="ArAE_1"/>
</dbReference>